<feature type="domain" description="Flagellar hook-associated protein 1 D2-like" evidence="9">
    <location>
        <begin position="343"/>
        <end position="417"/>
    </location>
</feature>
<keyword evidence="11" id="KW-0966">Cell projection</keyword>
<gene>
    <name evidence="11" type="ORF">SAMN02745887_00488</name>
</gene>
<comment type="similarity">
    <text evidence="3">Belongs to the flagella basal body rod proteins family.</text>
</comment>
<dbReference type="Pfam" id="PF21158">
    <property type="entry name" value="flgK_1st_1"/>
    <property type="match status" value="1"/>
</dbReference>
<dbReference type="SUPFAM" id="SSF64518">
    <property type="entry name" value="Phase 1 flagellin"/>
    <property type="match status" value="3"/>
</dbReference>
<dbReference type="GO" id="GO:0005198">
    <property type="term" value="F:structural molecule activity"/>
    <property type="evidence" value="ECO:0007669"/>
    <property type="project" value="InterPro"/>
</dbReference>
<evidence type="ECO:0000259" key="9">
    <source>
        <dbReference type="Pfam" id="PF21158"/>
    </source>
</evidence>
<evidence type="ECO:0000256" key="6">
    <source>
        <dbReference type="ARBA" id="ARBA00023143"/>
    </source>
</evidence>
<dbReference type="Proteomes" id="UP000186513">
    <property type="component" value="Unassembled WGS sequence"/>
</dbReference>
<name>A0A1K2H6E0_9NEIS</name>
<protein>
    <recommendedName>
        <fullName evidence="4">Flagellar hook-associated protein 1</fullName>
    </recommendedName>
</protein>
<dbReference type="InterPro" id="IPR053927">
    <property type="entry name" value="FlgK_helical"/>
</dbReference>
<dbReference type="InterPro" id="IPR010930">
    <property type="entry name" value="Flg_bb/hook_C_dom"/>
</dbReference>
<organism evidence="11 12">
    <name type="scientific">Chitinimonas taiwanensis DSM 18899</name>
    <dbReference type="NCBI Taxonomy" id="1121279"/>
    <lineage>
        <taxon>Bacteria</taxon>
        <taxon>Pseudomonadati</taxon>
        <taxon>Pseudomonadota</taxon>
        <taxon>Betaproteobacteria</taxon>
        <taxon>Neisseriales</taxon>
        <taxon>Chitinibacteraceae</taxon>
        <taxon>Chitinimonas</taxon>
    </lineage>
</organism>
<dbReference type="PRINTS" id="PR01005">
    <property type="entry name" value="FLGHOOKAP1"/>
</dbReference>
<dbReference type="NCBIfam" id="TIGR02492">
    <property type="entry name" value="flgK_ends"/>
    <property type="match status" value="1"/>
</dbReference>
<dbReference type="AlphaFoldDB" id="A0A1K2H6E0"/>
<evidence type="ECO:0000256" key="3">
    <source>
        <dbReference type="ARBA" id="ARBA00009677"/>
    </source>
</evidence>
<evidence type="ECO:0000313" key="11">
    <source>
        <dbReference type="EMBL" id="SFZ71916.1"/>
    </source>
</evidence>
<evidence type="ECO:0000256" key="1">
    <source>
        <dbReference type="ARBA" id="ARBA00004365"/>
    </source>
</evidence>
<keyword evidence="11" id="KW-0969">Cilium</keyword>
<reference evidence="11 12" key="1">
    <citation type="submission" date="2016-11" db="EMBL/GenBank/DDBJ databases">
        <authorList>
            <person name="Jaros S."/>
            <person name="Januszkiewicz K."/>
            <person name="Wedrychowicz H."/>
        </authorList>
    </citation>
    <scope>NUCLEOTIDE SEQUENCE [LARGE SCALE GENOMIC DNA]</scope>
    <source>
        <strain evidence="11 12">DSM 18899</strain>
    </source>
</reference>
<dbReference type="Pfam" id="PF22638">
    <property type="entry name" value="FlgK_D1"/>
    <property type="match status" value="1"/>
</dbReference>
<keyword evidence="5" id="KW-0964">Secreted</keyword>
<sequence>MGNSIYGVAISGLNAAQVALNTTSHNIVNANTEGYNRQQIKQSATTPAPTGGGFLGRGVQINTISRVYDEFVGRQVQTAKAQDGYLTSQFSHLSDLDNLLADPSAGFSPSLQDFFTGVQTVANSPKDAAARQSLLGLAESMVTKLRTVNERMAVLREDVNTEIVSSVGNINSITSQIAELNDQIILATGAGGGNPPNDLLDKRDQLVKDLNGYVKSTVIKQSDGSYNVFIGNGQNLVVGNMAFNLGAIPSPDDPSRLEVAYQQFGATVIIPDNLITGGSLGGVLEFRTKTLDDAQNSLGRIAVALAQTVNDQHRKGQDLNGQFGGNFFKFPVEQVNAQHNLGANARTMTAELTSDQPFIESDFNVAYDGTNYTITRLTDGQTNTVTPASILAAGGHVAFGVRFQLSGNLAAGENFGVSFRPAASHVIPSAKNTGDAALQVSIANIGVLSSSDYEFIVDKVDDATTVGVREDSYRIVRKSDGMTTNINGTQWANPPIVVDGLSFRLNSGNFVAGDRFTIQPTRDFAENMSVMITDTAKLAAAAPIRTSSDVATIVTSQGGSNTGTGTITNITESMVSSGGSAAKKVEVVFTGPGTYDIRDAGTGTVLAGNQPYVPGGNITYNGWTVQVAGAPAAGDRFIIEPRRNTGSGTISAGVVSSVPVNINLKDPVAIQFVSSTSYQLVDPTNGNVLQAPQLYTAGQDISFNGWTVQLSGVPANGDSFIIEANAGGTADARNMLAIGKLQTMNTMAGGTSNFQGTYSKMVADVGVKTNQVKINQEAQAALLQQAETKQQSTSGVNLDEEAANLLIFQQAYQAASRTIQIAQRAFEEVLNIGR</sequence>
<dbReference type="Pfam" id="PF06429">
    <property type="entry name" value="Flg_bbr_C"/>
    <property type="match status" value="1"/>
</dbReference>
<evidence type="ECO:0000259" key="8">
    <source>
        <dbReference type="Pfam" id="PF06429"/>
    </source>
</evidence>
<dbReference type="EMBL" id="FPKR01000002">
    <property type="protein sequence ID" value="SFZ71916.1"/>
    <property type="molecule type" value="Genomic_DNA"/>
</dbReference>
<keyword evidence="11" id="KW-0282">Flagellum</keyword>
<evidence type="ECO:0000256" key="2">
    <source>
        <dbReference type="ARBA" id="ARBA00004613"/>
    </source>
</evidence>
<dbReference type="OrthoDB" id="9802553at2"/>
<dbReference type="GO" id="GO:0009424">
    <property type="term" value="C:bacterial-type flagellum hook"/>
    <property type="evidence" value="ECO:0007669"/>
    <property type="project" value="InterPro"/>
</dbReference>
<feature type="domain" description="Flagellar hook-associated protein FlgK helical" evidence="10">
    <location>
        <begin position="93"/>
        <end position="328"/>
    </location>
</feature>
<comment type="subcellular location">
    <subcellularLocation>
        <location evidence="1">Bacterial flagellum</location>
    </subcellularLocation>
    <subcellularLocation>
        <location evidence="2">Secreted</location>
    </subcellularLocation>
</comment>
<evidence type="ECO:0000259" key="7">
    <source>
        <dbReference type="Pfam" id="PF00460"/>
    </source>
</evidence>
<dbReference type="STRING" id="1121279.SAMN02745887_00488"/>
<dbReference type="InterPro" id="IPR002371">
    <property type="entry name" value="FlgK"/>
</dbReference>
<dbReference type="GO" id="GO:0044780">
    <property type="term" value="P:bacterial-type flagellum assembly"/>
    <property type="evidence" value="ECO:0007669"/>
    <property type="project" value="InterPro"/>
</dbReference>
<keyword evidence="6" id="KW-0975">Bacterial flagellum</keyword>
<dbReference type="Pfam" id="PF00460">
    <property type="entry name" value="Flg_bb_rod"/>
    <property type="match status" value="1"/>
</dbReference>
<evidence type="ECO:0000256" key="4">
    <source>
        <dbReference type="ARBA" id="ARBA00016244"/>
    </source>
</evidence>
<proteinExistence type="inferred from homology"/>
<dbReference type="PANTHER" id="PTHR30033">
    <property type="entry name" value="FLAGELLAR HOOK-ASSOCIATED PROTEIN 1"/>
    <property type="match status" value="1"/>
</dbReference>
<dbReference type="InterPro" id="IPR001444">
    <property type="entry name" value="Flag_bb_rod_N"/>
</dbReference>
<accession>A0A1K2H6E0</accession>
<dbReference type="PANTHER" id="PTHR30033:SF1">
    <property type="entry name" value="FLAGELLAR HOOK-ASSOCIATED PROTEIN 1"/>
    <property type="match status" value="1"/>
</dbReference>
<keyword evidence="12" id="KW-1185">Reference proteome</keyword>
<feature type="domain" description="Flagellar basal-body/hook protein C-terminal" evidence="8">
    <location>
        <begin position="792"/>
        <end position="831"/>
    </location>
</feature>
<dbReference type="InterPro" id="IPR049119">
    <property type="entry name" value="FlgK_D2-like"/>
</dbReference>
<evidence type="ECO:0000313" key="12">
    <source>
        <dbReference type="Proteomes" id="UP000186513"/>
    </source>
</evidence>
<dbReference type="RefSeq" id="WP_072427038.1">
    <property type="nucleotide sequence ID" value="NZ_FPKR01000002.1"/>
</dbReference>
<evidence type="ECO:0000256" key="5">
    <source>
        <dbReference type="ARBA" id="ARBA00022525"/>
    </source>
</evidence>
<evidence type="ECO:0000259" key="10">
    <source>
        <dbReference type="Pfam" id="PF22638"/>
    </source>
</evidence>
<feature type="domain" description="Flagellar basal body rod protein N-terminal" evidence="7">
    <location>
        <begin position="8"/>
        <end position="35"/>
    </location>
</feature>
<dbReference type="GO" id="GO:0005576">
    <property type="term" value="C:extracellular region"/>
    <property type="evidence" value="ECO:0007669"/>
    <property type="project" value="UniProtKB-SubCell"/>
</dbReference>